<dbReference type="PANTHER" id="PTHR43065">
    <property type="entry name" value="SENSOR HISTIDINE KINASE"/>
    <property type="match status" value="1"/>
</dbReference>
<dbReference type="SUPFAM" id="SSF55874">
    <property type="entry name" value="ATPase domain of HSP90 chaperone/DNA topoisomerase II/histidine kinase"/>
    <property type="match status" value="1"/>
</dbReference>
<evidence type="ECO:0000313" key="10">
    <source>
        <dbReference type="Proteomes" id="UP000218113"/>
    </source>
</evidence>
<dbReference type="PROSITE" id="PS50113">
    <property type="entry name" value="PAC"/>
    <property type="match status" value="1"/>
</dbReference>
<evidence type="ECO:0000256" key="3">
    <source>
        <dbReference type="ARBA" id="ARBA00022553"/>
    </source>
</evidence>
<dbReference type="Gene3D" id="3.40.50.2300">
    <property type="match status" value="1"/>
</dbReference>
<organism evidence="9 10">
    <name type="scientific">SAR324 cluster bacterium</name>
    <dbReference type="NCBI Taxonomy" id="2024889"/>
    <lineage>
        <taxon>Bacteria</taxon>
        <taxon>Deltaproteobacteria</taxon>
        <taxon>SAR324 cluster</taxon>
    </lineage>
</organism>
<dbReference type="Pfam" id="PF08448">
    <property type="entry name" value="PAS_4"/>
    <property type="match status" value="2"/>
</dbReference>
<proteinExistence type="predicted"/>
<dbReference type="Pfam" id="PF02518">
    <property type="entry name" value="HATPase_c"/>
    <property type="match status" value="1"/>
</dbReference>
<dbReference type="SMART" id="SM00448">
    <property type="entry name" value="REC"/>
    <property type="match status" value="1"/>
</dbReference>
<dbReference type="InterPro" id="IPR005467">
    <property type="entry name" value="His_kinase_dom"/>
</dbReference>
<evidence type="ECO:0000313" key="9">
    <source>
        <dbReference type="EMBL" id="PCI26146.1"/>
    </source>
</evidence>
<dbReference type="NCBIfam" id="TIGR00229">
    <property type="entry name" value="sensory_box"/>
    <property type="match status" value="2"/>
</dbReference>
<dbReference type="Proteomes" id="UP000218113">
    <property type="component" value="Unassembled WGS sequence"/>
</dbReference>
<comment type="catalytic activity">
    <reaction evidence="1">
        <text>ATP + protein L-histidine = ADP + protein N-phospho-L-histidine.</text>
        <dbReference type="EC" id="2.7.13.3"/>
    </reaction>
</comment>
<dbReference type="AlphaFoldDB" id="A0A2A4SXM3"/>
<dbReference type="GO" id="GO:0000155">
    <property type="term" value="F:phosphorelay sensor kinase activity"/>
    <property type="evidence" value="ECO:0007669"/>
    <property type="project" value="InterPro"/>
</dbReference>
<dbReference type="SMART" id="SM00387">
    <property type="entry name" value="HATPase_c"/>
    <property type="match status" value="1"/>
</dbReference>
<feature type="modified residue" description="4-aspartylphosphate" evidence="4">
    <location>
        <position position="575"/>
    </location>
</feature>
<dbReference type="CDD" id="cd00082">
    <property type="entry name" value="HisKA"/>
    <property type="match status" value="1"/>
</dbReference>
<dbReference type="Gene3D" id="1.10.287.130">
    <property type="match status" value="1"/>
</dbReference>
<evidence type="ECO:0000256" key="4">
    <source>
        <dbReference type="PROSITE-ProRule" id="PRU00169"/>
    </source>
</evidence>
<evidence type="ECO:0000259" key="5">
    <source>
        <dbReference type="PROSITE" id="PS50109"/>
    </source>
</evidence>
<dbReference type="InterPro" id="IPR013656">
    <property type="entry name" value="PAS_4"/>
</dbReference>
<sequence length="644" mass="72965">MDDKELKILREKVIRLEEENQVLQQFMQSATDAFCVLDSNLNYLDLNKKAEALFGKSKEEVTGKHLLEVFPQLEATGRYHLYQQVIKTGEPIFLQDMIPQSEQKYLHLNVSIFRAGTGLGIIASDVSQIKQAEENLVQVKDYLDTVIFNLPVGVGILEGMEFRYFRINQNLADLNGLTVEDHLGKTLVEVLPHAKEMILPELRQVMETGEAILHREFSIELPKNPKPVHLIDWHVPIRGEDNQPKAIVSVVLDVTELKETQEQLRQSQKMEALGTLAGGIAHDFNNILAVILGNVEMGVRELGRMKISSNRKVWKYLDTIQQSTERASNLVRQILTFSRMETTWLKPTNISSVIQDALRMLRATIPNNIEIHKKIQEDCHIMADETQIHQTIINLCTNAYHALEETGGVVEISLEKMKTWQSSVFKRQIPCFRLSVRDNGIGIPPENLEHIYDPFFTTKEVGKGTGLGLAVVHSIVEKHKGEIIVESKVGKGTTVSIYFPLAPTEAQQKIDKEALTKEKDKVGHILVVEDEPALIELYEEFLEALGFVVTRCQNGLSALEEFKKNPEQFDLVLTDMAMPKMTGKQLSVELLKMRPDLPIILLTGYSDIFSKEEAQLEGIYHYLSKPISLALLQRTIENCLKDSQ</sequence>
<dbReference type="InterPro" id="IPR011006">
    <property type="entry name" value="CheY-like_superfamily"/>
</dbReference>
<dbReference type="SUPFAM" id="SSF55785">
    <property type="entry name" value="PYP-like sensor domain (PAS domain)"/>
    <property type="match status" value="2"/>
</dbReference>
<dbReference type="Pfam" id="PF00072">
    <property type="entry name" value="Response_reg"/>
    <property type="match status" value="1"/>
</dbReference>
<dbReference type="Gene3D" id="3.30.565.10">
    <property type="entry name" value="Histidine kinase-like ATPase, C-terminal domain"/>
    <property type="match status" value="1"/>
</dbReference>
<dbReference type="EMBL" id="NVSR01000101">
    <property type="protein sequence ID" value="PCI26146.1"/>
    <property type="molecule type" value="Genomic_DNA"/>
</dbReference>
<dbReference type="PROSITE" id="PS50112">
    <property type="entry name" value="PAS"/>
    <property type="match status" value="1"/>
</dbReference>
<dbReference type="SMART" id="SM00091">
    <property type="entry name" value="PAS"/>
    <property type="match status" value="2"/>
</dbReference>
<dbReference type="EC" id="2.7.13.3" evidence="2"/>
<protein>
    <recommendedName>
        <fullName evidence="2">histidine kinase</fullName>
        <ecNumber evidence="2">2.7.13.3</ecNumber>
    </recommendedName>
</protein>
<accession>A0A2A4SXM3</accession>
<dbReference type="InterPro" id="IPR000014">
    <property type="entry name" value="PAS"/>
</dbReference>
<evidence type="ECO:0000259" key="7">
    <source>
        <dbReference type="PROSITE" id="PS50112"/>
    </source>
</evidence>
<dbReference type="PROSITE" id="PS50109">
    <property type="entry name" value="HIS_KIN"/>
    <property type="match status" value="1"/>
</dbReference>
<dbReference type="InterPro" id="IPR000700">
    <property type="entry name" value="PAS-assoc_C"/>
</dbReference>
<dbReference type="InterPro" id="IPR036097">
    <property type="entry name" value="HisK_dim/P_sf"/>
</dbReference>
<keyword evidence="3 4" id="KW-0597">Phosphoprotein</keyword>
<dbReference type="SMART" id="SM00388">
    <property type="entry name" value="HisKA"/>
    <property type="match status" value="1"/>
</dbReference>
<dbReference type="PRINTS" id="PR00344">
    <property type="entry name" value="BCTRLSENSOR"/>
</dbReference>
<comment type="caution">
    <text evidence="9">The sequence shown here is derived from an EMBL/GenBank/DDBJ whole genome shotgun (WGS) entry which is preliminary data.</text>
</comment>
<dbReference type="InterPro" id="IPR035965">
    <property type="entry name" value="PAS-like_dom_sf"/>
</dbReference>
<evidence type="ECO:0000259" key="8">
    <source>
        <dbReference type="PROSITE" id="PS50113"/>
    </source>
</evidence>
<dbReference type="InterPro" id="IPR001789">
    <property type="entry name" value="Sig_transdc_resp-reg_receiver"/>
</dbReference>
<dbReference type="Pfam" id="PF00512">
    <property type="entry name" value="HisKA"/>
    <property type="match status" value="1"/>
</dbReference>
<dbReference type="InterPro" id="IPR004358">
    <property type="entry name" value="Sig_transdc_His_kin-like_C"/>
</dbReference>
<name>A0A2A4SXM3_9DELT</name>
<dbReference type="PROSITE" id="PS50110">
    <property type="entry name" value="RESPONSE_REGULATORY"/>
    <property type="match status" value="1"/>
</dbReference>
<dbReference type="Gene3D" id="3.30.450.20">
    <property type="entry name" value="PAS domain"/>
    <property type="match status" value="2"/>
</dbReference>
<evidence type="ECO:0000256" key="2">
    <source>
        <dbReference type="ARBA" id="ARBA00012438"/>
    </source>
</evidence>
<dbReference type="SUPFAM" id="SSF47384">
    <property type="entry name" value="Homodimeric domain of signal transducing histidine kinase"/>
    <property type="match status" value="1"/>
</dbReference>
<dbReference type="CDD" id="cd00130">
    <property type="entry name" value="PAS"/>
    <property type="match status" value="1"/>
</dbReference>
<dbReference type="InterPro" id="IPR003661">
    <property type="entry name" value="HisK_dim/P_dom"/>
</dbReference>
<gene>
    <name evidence="9" type="ORF">COB67_10335</name>
</gene>
<dbReference type="PANTHER" id="PTHR43065:SF42">
    <property type="entry name" value="TWO-COMPONENT SENSOR PPRA"/>
    <property type="match status" value="1"/>
</dbReference>
<evidence type="ECO:0000256" key="1">
    <source>
        <dbReference type="ARBA" id="ARBA00000085"/>
    </source>
</evidence>
<dbReference type="SUPFAM" id="SSF52172">
    <property type="entry name" value="CheY-like"/>
    <property type="match status" value="1"/>
</dbReference>
<feature type="domain" description="Histidine kinase" evidence="5">
    <location>
        <begin position="279"/>
        <end position="503"/>
    </location>
</feature>
<evidence type="ECO:0000259" key="6">
    <source>
        <dbReference type="PROSITE" id="PS50110"/>
    </source>
</evidence>
<dbReference type="InterPro" id="IPR003594">
    <property type="entry name" value="HATPase_dom"/>
</dbReference>
<feature type="domain" description="PAC" evidence="8">
    <location>
        <begin position="213"/>
        <end position="266"/>
    </location>
</feature>
<feature type="domain" description="PAS" evidence="7">
    <location>
        <begin position="19"/>
        <end position="89"/>
    </location>
</feature>
<reference evidence="10" key="1">
    <citation type="submission" date="2017-08" db="EMBL/GenBank/DDBJ databases">
        <title>A dynamic microbial community with high functional redundancy inhabits the cold, oxic subseafloor aquifer.</title>
        <authorList>
            <person name="Tully B.J."/>
            <person name="Wheat C.G."/>
            <person name="Glazer B.T."/>
            <person name="Huber J.A."/>
        </authorList>
    </citation>
    <scope>NUCLEOTIDE SEQUENCE [LARGE SCALE GENOMIC DNA]</scope>
</reference>
<feature type="domain" description="Response regulatory" evidence="6">
    <location>
        <begin position="524"/>
        <end position="640"/>
    </location>
</feature>
<dbReference type="InterPro" id="IPR036890">
    <property type="entry name" value="HATPase_C_sf"/>
</dbReference>
<dbReference type="CDD" id="cd17546">
    <property type="entry name" value="REC_hyHK_CKI1_RcsC-like"/>
    <property type="match status" value="1"/>
</dbReference>